<feature type="transmembrane region" description="Helical" evidence="1">
    <location>
        <begin position="28"/>
        <end position="48"/>
    </location>
</feature>
<proteinExistence type="predicted"/>
<accession>A0A0N1EZR7</accession>
<dbReference type="PATRIC" id="fig|187330.3.peg.1684"/>
<evidence type="ECO:0000313" key="2">
    <source>
        <dbReference type="EMBL" id="KPH64836.1"/>
    </source>
</evidence>
<gene>
    <name evidence="2" type="ORF">ADS77_03235</name>
</gene>
<protein>
    <submittedName>
        <fullName evidence="2">Uncharacterized protein</fullName>
    </submittedName>
</protein>
<dbReference type="EMBL" id="LHPH01000003">
    <property type="protein sequence ID" value="KPH64836.1"/>
    <property type="molecule type" value="Genomic_DNA"/>
</dbReference>
<keyword evidence="1" id="KW-0472">Membrane</keyword>
<name>A0A0N1EZR7_9GAMM</name>
<dbReference type="Proteomes" id="UP000037848">
    <property type="component" value="Unassembled WGS sequence"/>
</dbReference>
<feature type="non-terminal residue" evidence="2">
    <location>
        <position position="1"/>
    </location>
</feature>
<evidence type="ECO:0000256" key="1">
    <source>
        <dbReference type="SAM" id="Phobius"/>
    </source>
</evidence>
<dbReference type="RefSeq" id="WP_161803870.1">
    <property type="nucleotide sequence ID" value="NZ_LHPH01000003.1"/>
</dbReference>
<keyword evidence="1" id="KW-1133">Transmembrane helix</keyword>
<dbReference type="AlphaFoldDB" id="A0A0N1EZR7"/>
<keyword evidence="1" id="KW-0812">Transmembrane</keyword>
<evidence type="ECO:0000313" key="3">
    <source>
        <dbReference type="Proteomes" id="UP000037848"/>
    </source>
</evidence>
<reference evidence="2 3" key="1">
    <citation type="submission" date="2015-08" db="EMBL/GenBank/DDBJ databases">
        <title>Draft Genome Sequence of Pseudoalteromonas porphyrae UCD-SED14.</title>
        <authorList>
            <person name="Coil D.A."/>
            <person name="Jospin G."/>
            <person name="Lee R.D."/>
            <person name="Eisen J.A."/>
        </authorList>
    </citation>
    <scope>NUCLEOTIDE SEQUENCE [LARGE SCALE GENOMIC DNA]</scope>
    <source>
        <strain evidence="2 3">UCD-SED14</strain>
    </source>
</reference>
<organism evidence="2 3">
    <name type="scientific">Pseudoalteromonas porphyrae</name>
    <dbReference type="NCBI Taxonomy" id="187330"/>
    <lineage>
        <taxon>Bacteria</taxon>
        <taxon>Pseudomonadati</taxon>
        <taxon>Pseudomonadota</taxon>
        <taxon>Gammaproteobacteria</taxon>
        <taxon>Alteromonadales</taxon>
        <taxon>Pseudoalteromonadaceae</taxon>
        <taxon>Pseudoalteromonas</taxon>
    </lineage>
</organism>
<keyword evidence="3" id="KW-1185">Reference proteome</keyword>
<sequence>YIDKVKTISLFMRSIKSAEYKEILEITLFSKLTIFTWLLFIEIAYNLYRTADDNDKKTAELVFMEVAGLTCRQLKEVYWLDSLSEQVLVELTERKLL</sequence>
<comment type="caution">
    <text evidence="2">The sequence shown here is derived from an EMBL/GenBank/DDBJ whole genome shotgun (WGS) entry which is preliminary data.</text>
</comment>